<sequence>MRSRYLLLSLSASDKIIKNIDIPSCRNCIHYKTAAYNDFSSRLNRCEKFGSKDIITDKITYDFVDSCRDDESRCGKNGKYFEEEKNIDWKIIKHKISSNYIQGTTLAILVSLYITIIINGFSKMPN</sequence>
<proteinExistence type="predicted"/>
<dbReference type="EMBL" id="MN740433">
    <property type="protein sequence ID" value="QHU06402.1"/>
    <property type="molecule type" value="Genomic_DNA"/>
</dbReference>
<protein>
    <submittedName>
        <fullName evidence="2">Uncharacterized protein</fullName>
    </submittedName>
</protein>
<reference evidence="2" key="1">
    <citation type="journal article" date="2020" name="Nature">
        <title>Giant virus diversity and host interactions through global metagenomics.</title>
        <authorList>
            <person name="Schulz F."/>
            <person name="Roux S."/>
            <person name="Paez-Espino D."/>
            <person name="Jungbluth S."/>
            <person name="Walsh D.A."/>
            <person name="Denef V.J."/>
            <person name="McMahon K.D."/>
            <person name="Konstantinidis K.T."/>
            <person name="Eloe-Fadrosh E.A."/>
            <person name="Kyrpides N.C."/>
            <person name="Woyke T."/>
        </authorList>
    </citation>
    <scope>NUCLEOTIDE SEQUENCE</scope>
    <source>
        <strain evidence="2">GVMAG-M-3300027747-57</strain>
    </source>
</reference>
<keyword evidence="1" id="KW-1133">Transmembrane helix</keyword>
<evidence type="ECO:0000313" key="2">
    <source>
        <dbReference type="EMBL" id="QHU06402.1"/>
    </source>
</evidence>
<dbReference type="AlphaFoldDB" id="A0A6C0JL68"/>
<feature type="transmembrane region" description="Helical" evidence="1">
    <location>
        <begin position="100"/>
        <end position="121"/>
    </location>
</feature>
<keyword evidence="1" id="KW-0472">Membrane</keyword>
<name>A0A6C0JL68_9ZZZZ</name>
<organism evidence="2">
    <name type="scientific">viral metagenome</name>
    <dbReference type="NCBI Taxonomy" id="1070528"/>
    <lineage>
        <taxon>unclassified sequences</taxon>
        <taxon>metagenomes</taxon>
        <taxon>organismal metagenomes</taxon>
    </lineage>
</organism>
<keyword evidence="1" id="KW-0812">Transmembrane</keyword>
<evidence type="ECO:0000256" key="1">
    <source>
        <dbReference type="SAM" id="Phobius"/>
    </source>
</evidence>
<accession>A0A6C0JL68</accession>